<evidence type="ECO:0000313" key="8">
    <source>
        <dbReference type="EMBL" id="MFD2277012.1"/>
    </source>
</evidence>
<evidence type="ECO:0000256" key="2">
    <source>
        <dbReference type="ARBA" id="ARBA00022475"/>
    </source>
</evidence>
<reference evidence="9" key="1">
    <citation type="journal article" date="2019" name="Int. J. Syst. Evol. Microbiol.">
        <title>The Global Catalogue of Microorganisms (GCM) 10K type strain sequencing project: providing services to taxonomists for standard genome sequencing and annotation.</title>
        <authorList>
            <consortium name="The Broad Institute Genomics Platform"/>
            <consortium name="The Broad Institute Genome Sequencing Center for Infectious Disease"/>
            <person name="Wu L."/>
            <person name="Ma J."/>
        </authorList>
    </citation>
    <scope>NUCLEOTIDE SEQUENCE [LARGE SCALE GENOMIC DNA]</scope>
    <source>
        <strain evidence="9">JCM 16545</strain>
    </source>
</reference>
<accession>A0ABW5E3L9</accession>
<dbReference type="NCBIfam" id="TIGR03954">
    <property type="entry name" value="integ_memb_HG"/>
    <property type="match status" value="1"/>
</dbReference>
<evidence type="ECO:0000256" key="4">
    <source>
        <dbReference type="ARBA" id="ARBA00022989"/>
    </source>
</evidence>
<name>A0ABW5E3L9_9BACT</name>
<keyword evidence="3 6" id="KW-0812">Transmembrane</keyword>
<protein>
    <submittedName>
        <fullName evidence="8">DUF3817 domain-containing protein</fullName>
    </submittedName>
</protein>
<dbReference type="Proteomes" id="UP001597297">
    <property type="component" value="Unassembled WGS sequence"/>
</dbReference>
<comment type="subcellular location">
    <subcellularLocation>
        <location evidence="1">Cell membrane</location>
        <topology evidence="1">Multi-pass membrane protein</topology>
    </subcellularLocation>
</comment>
<comment type="caution">
    <text evidence="8">The sequence shown here is derived from an EMBL/GenBank/DDBJ whole genome shotgun (WGS) entry which is preliminary data.</text>
</comment>
<evidence type="ECO:0000256" key="3">
    <source>
        <dbReference type="ARBA" id="ARBA00022692"/>
    </source>
</evidence>
<feature type="transmembrane region" description="Helical" evidence="6">
    <location>
        <begin position="76"/>
        <end position="94"/>
    </location>
</feature>
<keyword evidence="4 6" id="KW-1133">Transmembrane helix</keyword>
<keyword evidence="2" id="KW-1003">Cell membrane</keyword>
<feature type="transmembrane region" description="Helical" evidence="6">
    <location>
        <begin position="44"/>
        <end position="64"/>
    </location>
</feature>
<feature type="transmembrane region" description="Helical" evidence="6">
    <location>
        <begin position="12"/>
        <end position="32"/>
    </location>
</feature>
<sequence>MQFLNHSIGRFRLISILEALSYIYLLFCSIYLKRMLGDEEAIRIPGMIHGILFCIYCFCLYQAMETAKWSVKRAGLIFLTSLIPIVPFFIEGWLKREQERVQNSKKEA</sequence>
<evidence type="ECO:0000256" key="1">
    <source>
        <dbReference type="ARBA" id="ARBA00004651"/>
    </source>
</evidence>
<proteinExistence type="predicted"/>
<evidence type="ECO:0000256" key="5">
    <source>
        <dbReference type="ARBA" id="ARBA00023136"/>
    </source>
</evidence>
<evidence type="ECO:0000313" key="9">
    <source>
        <dbReference type="Proteomes" id="UP001597297"/>
    </source>
</evidence>
<evidence type="ECO:0000256" key="6">
    <source>
        <dbReference type="SAM" id="Phobius"/>
    </source>
</evidence>
<dbReference type="PANTHER" id="PTHR40077:SF1">
    <property type="entry name" value="MEMBRANE PROTEIN"/>
    <property type="match status" value="1"/>
</dbReference>
<organism evidence="8 9">
    <name type="scientific">Rubritalea spongiae</name>
    <dbReference type="NCBI Taxonomy" id="430797"/>
    <lineage>
        <taxon>Bacteria</taxon>
        <taxon>Pseudomonadati</taxon>
        <taxon>Verrucomicrobiota</taxon>
        <taxon>Verrucomicrobiia</taxon>
        <taxon>Verrucomicrobiales</taxon>
        <taxon>Rubritaleaceae</taxon>
        <taxon>Rubritalea</taxon>
    </lineage>
</organism>
<feature type="domain" description="DUF3817" evidence="7">
    <location>
        <begin position="9"/>
        <end position="96"/>
    </location>
</feature>
<dbReference type="PANTHER" id="PTHR40077">
    <property type="entry name" value="MEMBRANE PROTEIN-RELATED"/>
    <property type="match status" value="1"/>
</dbReference>
<dbReference type="Pfam" id="PF12823">
    <property type="entry name" value="DUF3817"/>
    <property type="match status" value="1"/>
</dbReference>
<dbReference type="EMBL" id="JBHUJC010000037">
    <property type="protein sequence ID" value="MFD2277012.1"/>
    <property type="molecule type" value="Genomic_DNA"/>
</dbReference>
<keyword evidence="5 6" id="KW-0472">Membrane</keyword>
<dbReference type="InterPro" id="IPR023845">
    <property type="entry name" value="DUF3817_TM"/>
</dbReference>
<dbReference type="RefSeq" id="WP_377093214.1">
    <property type="nucleotide sequence ID" value="NZ_JBHSJM010000001.1"/>
</dbReference>
<evidence type="ECO:0000259" key="7">
    <source>
        <dbReference type="Pfam" id="PF12823"/>
    </source>
</evidence>
<gene>
    <name evidence="8" type="ORF">ACFSQZ_11070</name>
</gene>
<keyword evidence="9" id="KW-1185">Reference proteome</keyword>